<feature type="non-terminal residue" evidence="6">
    <location>
        <position position="166"/>
    </location>
</feature>
<comment type="caution">
    <text evidence="6">The sequence shown here is derived from an EMBL/GenBank/DDBJ whole genome shotgun (WGS) entry which is preliminary data.</text>
</comment>
<dbReference type="FunFam" id="3.10.250.10:FF:000006">
    <property type="entry name" value="neurotrypsin isoform X2"/>
    <property type="match status" value="1"/>
</dbReference>
<dbReference type="Gene3D" id="3.10.250.10">
    <property type="entry name" value="SRCR-like domain"/>
    <property type="match status" value="1"/>
</dbReference>
<dbReference type="EMBL" id="CACRXK020009818">
    <property type="protein sequence ID" value="CAB4018031.1"/>
    <property type="molecule type" value="Genomic_DNA"/>
</dbReference>
<dbReference type="PROSITE" id="PS50287">
    <property type="entry name" value="SRCR_2"/>
    <property type="match status" value="1"/>
</dbReference>
<dbReference type="AlphaFoldDB" id="A0A7D9J0Q5"/>
<keyword evidence="4" id="KW-0325">Glycoprotein</keyword>
<dbReference type="PANTHER" id="PTHR19331:SF465">
    <property type="entry name" value="EGG PEPTIDE SPERACT RECEPTOR"/>
    <property type="match status" value="1"/>
</dbReference>
<protein>
    <submittedName>
        <fullName evidence="6">Deleted in malignant brain tumors 1 -like</fullName>
    </submittedName>
</protein>
<dbReference type="Proteomes" id="UP001152795">
    <property type="component" value="Unassembled WGS sequence"/>
</dbReference>
<name>A0A7D9J0Q5_PARCT</name>
<evidence type="ECO:0000256" key="2">
    <source>
        <dbReference type="ARBA" id="ARBA00022737"/>
    </source>
</evidence>
<dbReference type="SMART" id="SM00202">
    <property type="entry name" value="SR"/>
    <property type="match status" value="1"/>
</dbReference>
<dbReference type="PRINTS" id="PR00258">
    <property type="entry name" value="SPERACTRCPTR"/>
</dbReference>
<evidence type="ECO:0000256" key="4">
    <source>
        <dbReference type="ARBA" id="ARBA00023180"/>
    </source>
</evidence>
<reference evidence="6" key="1">
    <citation type="submission" date="2020-04" db="EMBL/GenBank/DDBJ databases">
        <authorList>
            <person name="Alioto T."/>
            <person name="Alioto T."/>
            <person name="Gomez Garrido J."/>
        </authorList>
    </citation>
    <scope>NUCLEOTIDE SEQUENCE</scope>
    <source>
        <strain evidence="6">A484AB</strain>
    </source>
</reference>
<keyword evidence="2" id="KW-0677">Repeat</keyword>
<keyword evidence="3 5" id="KW-1015">Disulfide bond</keyword>
<dbReference type="InterPro" id="IPR036772">
    <property type="entry name" value="SRCR-like_dom_sf"/>
</dbReference>
<evidence type="ECO:0000256" key="5">
    <source>
        <dbReference type="PROSITE-ProRule" id="PRU00196"/>
    </source>
</evidence>
<keyword evidence="1" id="KW-0732">Signal</keyword>
<dbReference type="Pfam" id="PF00530">
    <property type="entry name" value="SRCR"/>
    <property type="match status" value="1"/>
</dbReference>
<evidence type="ECO:0000313" key="7">
    <source>
        <dbReference type="Proteomes" id="UP001152795"/>
    </source>
</evidence>
<accession>A0A7D9J0Q5</accession>
<dbReference type="GO" id="GO:0016020">
    <property type="term" value="C:membrane"/>
    <property type="evidence" value="ECO:0007669"/>
    <property type="project" value="InterPro"/>
</dbReference>
<evidence type="ECO:0000313" key="6">
    <source>
        <dbReference type="EMBL" id="CAB4018031.1"/>
    </source>
</evidence>
<organism evidence="6 7">
    <name type="scientific">Paramuricea clavata</name>
    <name type="common">Red gorgonian</name>
    <name type="synonym">Violescent sea-whip</name>
    <dbReference type="NCBI Taxonomy" id="317549"/>
    <lineage>
        <taxon>Eukaryota</taxon>
        <taxon>Metazoa</taxon>
        <taxon>Cnidaria</taxon>
        <taxon>Anthozoa</taxon>
        <taxon>Octocorallia</taxon>
        <taxon>Malacalcyonacea</taxon>
        <taxon>Plexauridae</taxon>
        <taxon>Paramuricea</taxon>
    </lineage>
</organism>
<evidence type="ECO:0000256" key="1">
    <source>
        <dbReference type="ARBA" id="ARBA00022729"/>
    </source>
</evidence>
<feature type="disulfide bond" evidence="5">
    <location>
        <begin position="134"/>
        <end position="144"/>
    </location>
</feature>
<dbReference type="SUPFAM" id="SSF56487">
    <property type="entry name" value="SRCR-like"/>
    <property type="match status" value="1"/>
</dbReference>
<comment type="caution">
    <text evidence="5">Lacks conserved residue(s) required for the propagation of feature annotation.</text>
</comment>
<keyword evidence="7" id="KW-1185">Reference proteome</keyword>
<gene>
    <name evidence="6" type="ORF">PACLA_8A058898</name>
</gene>
<dbReference type="OrthoDB" id="536948at2759"/>
<dbReference type="PANTHER" id="PTHR19331">
    <property type="entry name" value="SCAVENGER RECEPTOR DOMAIN-CONTAINING"/>
    <property type="match status" value="1"/>
</dbReference>
<dbReference type="InterPro" id="IPR001190">
    <property type="entry name" value="SRCR"/>
</dbReference>
<evidence type="ECO:0000256" key="3">
    <source>
        <dbReference type="ARBA" id="ARBA00023157"/>
    </source>
</evidence>
<proteinExistence type="predicted"/>
<sequence length="166" mass="19026">MVWNFINCVNAFTTLKHSLSIAFNKRVPFSYYYVKKIVDQKEYSVSSYYKTTWLTEKEKSIAVRLIGPSSFNGTGRVEVFYNGQWGTICDDYWDINDAMVVCRQIFGLPYAVRALYGYHVPDGTGQIWLDNVRCTGNEKSLINCSHSGWGNHNCRHYQDAGVECSS</sequence>